<name>A0A1M2V5F0_TRAPU</name>
<dbReference type="EMBL" id="MNAD01001649">
    <property type="protein sequence ID" value="OJT02757.1"/>
    <property type="molecule type" value="Genomic_DNA"/>
</dbReference>
<dbReference type="OMA" id="RGYFEHN"/>
<feature type="region of interest" description="Disordered" evidence="1">
    <location>
        <begin position="1"/>
        <end position="21"/>
    </location>
</feature>
<accession>A0A1M2V5F0</accession>
<dbReference type="Proteomes" id="UP000184267">
    <property type="component" value="Unassembled WGS sequence"/>
</dbReference>
<gene>
    <name evidence="2" type="ORF">TRAPUB_6613</name>
</gene>
<keyword evidence="3" id="KW-1185">Reference proteome</keyword>
<dbReference type="OrthoDB" id="2422225at2759"/>
<evidence type="ECO:0000313" key="2">
    <source>
        <dbReference type="EMBL" id="OJT02757.1"/>
    </source>
</evidence>
<dbReference type="AlphaFoldDB" id="A0A1M2V5F0"/>
<protein>
    <submittedName>
        <fullName evidence="2">Uncharacterized protein</fullName>
    </submittedName>
</protein>
<dbReference type="STRING" id="154538.A0A1M2V5F0"/>
<evidence type="ECO:0000313" key="3">
    <source>
        <dbReference type="Proteomes" id="UP000184267"/>
    </source>
</evidence>
<comment type="caution">
    <text evidence="2">The sequence shown here is derived from an EMBL/GenBank/DDBJ whole genome shotgun (WGS) entry which is preliminary data.</text>
</comment>
<reference evidence="2 3" key="1">
    <citation type="submission" date="2016-10" db="EMBL/GenBank/DDBJ databases">
        <title>Genome sequence of the basidiomycete white-rot fungus Trametes pubescens.</title>
        <authorList>
            <person name="Makela M.R."/>
            <person name="Granchi Z."/>
            <person name="Peng M."/>
            <person name="De Vries R.P."/>
            <person name="Grigoriev I."/>
            <person name="Riley R."/>
            <person name="Hilden K."/>
        </authorList>
    </citation>
    <scope>NUCLEOTIDE SEQUENCE [LARGE SCALE GENOMIC DNA]</scope>
    <source>
        <strain evidence="2 3">FBCC735</strain>
    </source>
</reference>
<proteinExistence type="predicted"/>
<organism evidence="2 3">
    <name type="scientific">Trametes pubescens</name>
    <name type="common">White-rot fungus</name>
    <dbReference type="NCBI Taxonomy" id="154538"/>
    <lineage>
        <taxon>Eukaryota</taxon>
        <taxon>Fungi</taxon>
        <taxon>Dikarya</taxon>
        <taxon>Basidiomycota</taxon>
        <taxon>Agaricomycotina</taxon>
        <taxon>Agaricomycetes</taxon>
        <taxon>Polyporales</taxon>
        <taxon>Polyporaceae</taxon>
        <taxon>Trametes</taxon>
    </lineage>
</organism>
<sequence>MSNRKPRKSTSASKAAPPGSKFIDISVPEVRGDSVPVTAAKKATQVYLSKLYLTDEQRTQLIALYEAAQTTNQEFEPLSEEAQIASASWLAAAGLELDAKKELGNRWSNRWSQESGKKGQKVVRKLFPMTPIDFTGCLAHGEILYQKHTGKILLVRGYFEHNVQCRDAFLSRIPPIPLHPSVFKVALKQLRGGAELSNIQELNRKMFHTFAYASQPRDMRQSSYRWLLRKSDTHSLYRQFNRIRGINVVQPVHVNVDDWLDSASPAYNAAFAEAIFHYSARATQDDHFKVCIATKQMKEVSWTYAHDSQIILDGTFGLCDKKLLLFIIMGLDGQKQGVPLTFLLFSAPSGNQQTSSGYNTEILTRLLTHWQTSLGTRDGTSFSPCVAITDTDLKERGALLKVFTSLWLLICKFHLRQSWRNNRARVLKGNSPYHSDVRAQLRRLELSLIETTSYDNAQQLVAMERSLLESLLVLDG</sequence>
<evidence type="ECO:0000256" key="1">
    <source>
        <dbReference type="SAM" id="MobiDB-lite"/>
    </source>
</evidence>